<keyword evidence="7 8" id="KW-0472">Membrane</keyword>
<evidence type="ECO:0000256" key="4">
    <source>
        <dbReference type="ARBA" id="ARBA00005975"/>
    </source>
</evidence>
<dbReference type="GO" id="GO:0005765">
    <property type="term" value="C:lysosomal membrane"/>
    <property type="evidence" value="ECO:0007669"/>
    <property type="project" value="UniProtKB-SubCell"/>
</dbReference>
<dbReference type="InterPro" id="IPR006629">
    <property type="entry name" value="LITAF"/>
</dbReference>
<evidence type="ECO:0000256" key="7">
    <source>
        <dbReference type="ARBA" id="ARBA00023136"/>
    </source>
</evidence>
<dbReference type="AlphaFoldDB" id="A0AAF5PI29"/>
<evidence type="ECO:0000256" key="8">
    <source>
        <dbReference type="SAM" id="Phobius"/>
    </source>
</evidence>
<sequence length="155" mass="16420">MNSVEDYHQKGPPSYEAAVCSNTNSGGISQATTNFGPFAPSSEPPGNPAYMPQTVNPTLPNSSAMYLEPHAIPIIVGVPVFGPHSCAMTCPSCNKAIVTETHTHAGLLSFTICGILSLFGCWLGCCLIPFCVKDCLDVNHTCPNCKILLGSYKKI</sequence>
<proteinExistence type="inferred from homology"/>
<reference evidence="10" key="2">
    <citation type="journal article" date="2016" name="Mol. Ecol.">
        <title>Population genomics of the filarial nematode parasite Wuchereria bancrofti from mosquitoes.</title>
        <authorList>
            <person name="Small S.T."/>
            <person name="Reimer L.J."/>
            <person name="Tisch D.J."/>
            <person name="King C.L."/>
            <person name="Christensen B.M."/>
            <person name="Siba P.M."/>
            <person name="Kazura J.W."/>
            <person name="Serre D."/>
            <person name="Zimmerman P.A."/>
        </authorList>
    </citation>
    <scope>NUCLEOTIDE SEQUENCE</scope>
    <source>
        <strain evidence="10">pt0022</strain>
    </source>
</reference>
<dbReference type="PANTHER" id="PTHR23292">
    <property type="entry name" value="LIPOPOLYSACCHARIDE-INDUCED TUMOR NECROSIS FACTOR-ALPHA FACTOR"/>
    <property type="match status" value="1"/>
</dbReference>
<reference evidence="11" key="3">
    <citation type="submission" date="2024-02" db="UniProtKB">
        <authorList>
            <consortium name="WormBaseParasite"/>
        </authorList>
    </citation>
    <scope>IDENTIFICATION</scope>
    <source>
        <strain evidence="11">pt0022</strain>
    </source>
</reference>
<reference evidence="10" key="1">
    <citation type="submission" date="2015-03" db="EMBL/GenBank/DDBJ databases">
        <title>Wuchereria bancrofti Genome Sequencing Papua New Guinea Strain.</title>
        <authorList>
            <person name="Small S.T."/>
            <person name="Serre D."/>
            <person name="Zimmerman P.A."/>
        </authorList>
    </citation>
    <scope>NUCLEOTIDE SEQUENCE [LARGE SCALE GENOMIC DNA]</scope>
    <source>
        <strain evidence="10">pt0022</strain>
    </source>
</reference>
<name>A0AAF5PI29_WUCBA</name>
<keyword evidence="5" id="KW-0479">Metal-binding</keyword>
<evidence type="ECO:0000313" key="11">
    <source>
        <dbReference type="WBParaSite" id="mrna-Wban_00997"/>
    </source>
</evidence>
<dbReference type="Pfam" id="PF10601">
    <property type="entry name" value="zf-LITAF-like"/>
    <property type="match status" value="1"/>
</dbReference>
<dbReference type="PROSITE" id="PS51837">
    <property type="entry name" value="LITAF"/>
    <property type="match status" value="1"/>
</dbReference>
<evidence type="ECO:0000313" key="10">
    <source>
        <dbReference type="Proteomes" id="UP000093561"/>
    </source>
</evidence>
<dbReference type="GO" id="GO:0031902">
    <property type="term" value="C:late endosome membrane"/>
    <property type="evidence" value="ECO:0007669"/>
    <property type="project" value="UniProtKB-SubCell"/>
</dbReference>
<dbReference type="GO" id="GO:0008270">
    <property type="term" value="F:zinc ion binding"/>
    <property type="evidence" value="ECO:0007669"/>
    <property type="project" value="TreeGrafter"/>
</dbReference>
<keyword evidence="8" id="KW-0812">Transmembrane</keyword>
<evidence type="ECO:0000256" key="1">
    <source>
        <dbReference type="ARBA" id="ARBA00004414"/>
    </source>
</evidence>
<evidence type="ECO:0000256" key="3">
    <source>
        <dbReference type="ARBA" id="ARBA00004630"/>
    </source>
</evidence>
<dbReference type="Proteomes" id="UP000093561">
    <property type="component" value="Unassembled WGS sequence"/>
</dbReference>
<accession>A0AAF5PI29</accession>
<dbReference type="InterPro" id="IPR037519">
    <property type="entry name" value="LITAF_fam"/>
</dbReference>
<evidence type="ECO:0000256" key="2">
    <source>
        <dbReference type="ARBA" id="ARBA00004481"/>
    </source>
</evidence>
<comment type="subcellular location">
    <subcellularLocation>
        <location evidence="2">Endosome membrane</location>
        <topology evidence="2">Peripheral membrane protein</topology>
    </subcellularLocation>
    <subcellularLocation>
        <location evidence="1">Late endosome membrane</location>
    </subcellularLocation>
    <subcellularLocation>
        <location evidence="3">Lysosome membrane</location>
        <topology evidence="3">Peripheral membrane protein</topology>
        <orientation evidence="3">Cytoplasmic side</orientation>
    </subcellularLocation>
</comment>
<evidence type="ECO:0000256" key="6">
    <source>
        <dbReference type="ARBA" id="ARBA00022833"/>
    </source>
</evidence>
<evidence type="ECO:0000256" key="5">
    <source>
        <dbReference type="ARBA" id="ARBA00022723"/>
    </source>
</evidence>
<organism evidence="10 11">
    <name type="scientific">Wuchereria bancrofti</name>
    <dbReference type="NCBI Taxonomy" id="6293"/>
    <lineage>
        <taxon>Eukaryota</taxon>
        <taxon>Metazoa</taxon>
        <taxon>Ecdysozoa</taxon>
        <taxon>Nematoda</taxon>
        <taxon>Chromadorea</taxon>
        <taxon>Rhabditida</taxon>
        <taxon>Spirurina</taxon>
        <taxon>Spiruromorpha</taxon>
        <taxon>Filarioidea</taxon>
        <taxon>Onchocercidae</taxon>
        <taxon>Wuchereria</taxon>
    </lineage>
</organism>
<evidence type="ECO:0000259" key="9">
    <source>
        <dbReference type="PROSITE" id="PS51837"/>
    </source>
</evidence>
<dbReference type="SMART" id="SM00714">
    <property type="entry name" value="LITAF"/>
    <property type="match status" value="1"/>
</dbReference>
<comment type="similarity">
    <text evidence="4">Belongs to the CDIP1/LITAF family.</text>
</comment>
<dbReference type="WBParaSite" id="mrna-Wban_00997">
    <property type="protein sequence ID" value="mrna-Wban_00997"/>
    <property type="gene ID" value="Wban_00997"/>
</dbReference>
<feature type="transmembrane region" description="Helical" evidence="8">
    <location>
        <begin position="105"/>
        <end position="130"/>
    </location>
</feature>
<feature type="domain" description="LITAF" evidence="9">
    <location>
        <begin position="70"/>
        <end position="154"/>
    </location>
</feature>
<keyword evidence="8" id="KW-1133">Transmembrane helix</keyword>
<protein>
    <submittedName>
        <fullName evidence="11">LITAF domain-containing protein</fullName>
    </submittedName>
</protein>
<dbReference type="PANTHER" id="PTHR23292:SF6">
    <property type="entry name" value="FI16602P1-RELATED"/>
    <property type="match status" value="1"/>
</dbReference>
<keyword evidence="6" id="KW-0862">Zinc</keyword>